<feature type="chain" id="PRO_5039579644" description="Transmembrane protein" evidence="2">
    <location>
        <begin position="23"/>
        <end position="271"/>
    </location>
</feature>
<dbReference type="STRING" id="370438.PTH_2262"/>
<protein>
    <recommendedName>
        <fullName evidence="5">Transmembrane protein</fullName>
    </recommendedName>
</protein>
<keyword evidence="1" id="KW-1133">Transmembrane helix</keyword>
<dbReference type="HOGENOM" id="CLU_068410_1_0_9"/>
<dbReference type="AlphaFoldDB" id="A5CZY0"/>
<feature type="signal peptide" evidence="2">
    <location>
        <begin position="1"/>
        <end position="22"/>
    </location>
</feature>
<keyword evidence="4" id="KW-1185">Reference proteome</keyword>
<feature type="transmembrane region" description="Helical" evidence="1">
    <location>
        <begin position="234"/>
        <end position="254"/>
    </location>
</feature>
<keyword evidence="1" id="KW-0472">Membrane</keyword>
<accession>A5CZY0</accession>
<evidence type="ECO:0008006" key="5">
    <source>
        <dbReference type="Google" id="ProtNLM"/>
    </source>
</evidence>
<proteinExistence type="predicted"/>
<name>A5CZY0_PELTS</name>
<dbReference type="InterPro" id="IPR019088">
    <property type="entry name" value="CHP02186-rel_TM"/>
</dbReference>
<evidence type="ECO:0000256" key="1">
    <source>
        <dbReference type="SAM" id="Phobius"/>
    </source>
</evidence>
<gene>
    <name evidence="3" type="ordered locus">PTH_2262</name>
</gene>
<evidence type="ECO:0000256" key="2">
    <source>
        <dbReference type="SAM" id="SignalP"/>
    </source>
</evidence>
<evidence type="ECO:0000313" key="4">
    <source>
        <dbReference type="Proteomes" id="UP000006556"/>
    </source>
</evidence>
<dbReference type="Pfam" id="PF09608">
    <property type="entry name" value="Alph_Pro_TM"/>
    <property type="match status" value="1"/>
</dbReference>
<evidence type="ECO:0000313" key="3">
    <source>
        <dbReference type="EMBL" id="BAF60443.1"/>
    </source>
</evidence>
<organism evidence="3 4">
    <name type="scientific">Pelotomaculum thermopropionicum (strain DSM 13744 / JCM 10971 / SI)</name>
    <dbReference type="NCBI Taxonomy" id="370438"/>
    <lineage>
        <taxon>Bacteria</taxon>
        <taxon>Bacillati</taxon>
        <taxon>Bacillota</taxon>
        <taxon>Clostridia</taxon>
        <taxon>Eubacteriales</taxon>
        <taxon>Desulfotomaculaceae</taxon>
        <taxon>Pelotomaculum</taxon>
    </lineage>
</organism>
<reference evidence="4" key="1">
    <citation type="journal article" date="2008" name="Genome Res.">
        <title>The genome of Pelotomaculum thermopropionicum reveals niche-associated evolution in anaerobic microbiota.</title>
        <authorList>
            <person name="Kosaka T."/>
            <person name="Kato S."/>
            <person name="Shimoyama T."/>
            <person name="Ishii S."/>
            <person name="Abe T."/>
            <person name="Watanabe K."/>
        </authorList>
    </citation>
    <scope>NUCLEOTIDE SEQUENCE [LARGE SCALE GENOMIC DNA]</scope>
    <source>
        <strain evidence="4">DSM 13744 / JCM 10971 / SI</strain>
    </source>
</reference>
<dbReference type="EMBL" id="AP009389">
    <property type="protein sequence ID" value="BAF60443.1"/>
    <property type="molecule type" value="Genomic_DNA"/>
</dbReference>
<dbReference type="KEGG" id="pth:PTH_2262"/>
<dbReference type="eggNOG" id="ENOG5030YGC">
    <property type="taxonomic scope" value="Bacteria"/>
</dbReference>
<keyword evidence="2" id="KW-0732">Signal</keyword>
<dbReference type="Proteomes" id="UP000006556">
    <property type="component" value="Chromosome"/>
</dbReference>
<keyword evidence="1" id="KW-0812">Transmembrane</keyword>
<sequence>MLKKSFLTIVTTLLLLSPAALATAGEIGLQVTPEQIDIGLNFKGSTLEIAGNVPPGSDVCLKVESPPGTVALNRKGKVGPFWMTVDHVQAENVPKIYEVLSTRPLEEIPQKAREQMEVGPGYSYLKEHARVLRKQEESKEVLSPAEAGDYLNGLFEIYEKKAFYLVDAGALQNENGRFHASVSIPAAIPPGKTKITAYAISGDRVVATGEFPLQVNSVGLVNWVRSEATANGPFYGLIAVVVALLVGLVTGTLFNSLGRSRKGLEADSGAH</sequence>